<dbReference type="Pfam" id="PF00874">
    <property type="entry name" value="PRD"/>
    <property type="match status" value="2"/>
</dbReference>
<protein>
    <submittedName>
        <fullName evidence="8">Levansucrase</fullName>
    </submittedName>
    <submittedName>
        <fullName evidence="9">PRD domain-containing protein</fullName>
    </submittedName>
</protein>
<dbReference type="EMBL" id="CP020880">
    <property type="protein sequence ID" value="ART78341.1"/>
    <property type="molecule type" value="Genomic_DNA"/>
</dbReference>
<sequence length="274" mass="31475">MRISKVLNNNSVVVKEDDQEKIVMGLGVGFQKRKNDLIDRSKIEKIFVMKEESDKFQELLSTLPVEHIDVAEEIISYAEGQLMVPLSNHIHISLTDHLSFAIERLEKGYTIQNKLLNEIRVLYKPEFEIGQWAQGLIKERLGVSIPDDEVGHIALHLHTAKMGSKSMENTMQLASIIRDAIEIIEKEFNVVIEETSINYQRLLTHLRFAINRVEEGEPFHSMDPEMLELFQMKFAKAFGTAQKIADFLEAEYSIHFPLSEVGYITLHIQRLTGK</sequence>
<evidence type="ECO:0000313" key="8">
    <source>
        <dbReference type="EMBL" id="ART78341.1"/>
    </source>
</evidence>
<proteinExistence type="inferred from homology"/>
<dbReference type="PROSITE" id="PS51372">
    <property type="entry name" value="PRD_2"/>
    <property type="match status" value="2"/>
</dbReference>
<evidence type="ECO:0000259" key="7">
    <source>
        <dbReference type="PROSITE" id="PS51372"/>
    </source>
</evidence>
<dbReference type="InterPro" id="IPR004341">
    <property type="entry name" value="CAT_RNA-bd_dom"/>
</dbReference>
<feature type="domain" description="PRD" evidence="7">
    <location>
        <begin position="168"/>
        <end position="274"/>
    </location>
</feature>
<dbReference type="RefSeq" id="WP_088019852.1">
    <property type="nucleotide sequence ID" value="NZ_CP020880.1"/>
</dbReference>
<dbReference type="GO" id="GO:0003723">
    <property type="term" value="F:RNA binding"/>
    <property type="evidence" value="ECO:0007669"/>
    <property type="project" value="UniProtKB-KW"/>
</dbReference>
<evidence type="ECO:0000313" key="11">
    <source>
        <dbReference type="Proteomes" id="UP000323393"/>
    </source>
</evidence>
<dbReference type="PANTHER" id="PTHR30185:SF15">
    <property type="entry name" value="CRYPTIC BETA-GLUCOSIDE BGL OPERON ANTITERMINATOR"/>
    <property type="match status" value="1"/>
</dbReference>
<dbReference type="PROSITE" id="PS00654">
    <property type="entry name" value="PRD_1"/>
    <property type="match status" value="1"/>
</dbReference>
<dbReference type="InterPro" id="IPR011608">
    <property type="entry name" value="PRD"/>
</dbReference>
<dbReference type="Proteomes" id="UP000323393">
    <property type="component" value="Unassembled WGS sequence"/>
</dbReference>
<evidence type="ECO:0000256" key="1">
    <source>
        <dbReference type="ARBA" id="ARBA00022737"/>
    </source>
</evidence>
<dbReference type="Gene3D" id="2.30.24.10">
    <property type="entry name" value="CAT RNA-binding domain"/>
    <property type="match status" value="1"/>
</dbReference>
<dbReference type="GO" id="GO:0045893">
    <property type="term" value="P:positive regulation of DNA-templated transcription"/>
    <property type="evidence" value="ECO:0007669"/>
    <property type="project" value="InterPro"/>
</dbReference>
<dbReference type="SMART" id="SM01061">
    <property type="entry name" value="CAT_RBD"/>
    <property type="match status" value="1"/>
</dbReference>
<dbReference type="SUPFAM" id="SSF63520">
    <property type="entry name" value="PTS-regulatory domain, PRD"/>
    <property type="match status" value="2"/>
</dbReference>
<dbReference type="Gene3D" id="1.10.1790.10">
    <property type="entry name" value="PRD domain"/>
    <property type="match status" value="2"/>
</dbReference>
<evidence type="ECO:0000313" key="10">
    <source>
        <dbReference type="Proteomes" id="UP000195573"/>
    </source>
</evidence>
<name>A0A1Y0CSJ1_9BACI</name>
<reference evidence="8 10" key="1">
    <citation type="submission" date="2017-04" db="EMBL/GenBank/DDBJ databases">
        <title>Complete Genome Sequence of the Bacillus horikoshii 20a strain from Cuatro Cienegas, Coahuila, Mexico.</title>
        <authorList>
            <person name="Zarza E."/>
            <person name="Alcaraz L.D."/>
            <person name="Aguilar-Salinas B."/>
            <person name="Islas A."/>
            <person name="Olmedo-Alvarez G."/>
        </authorList>
    </citation>
    <scope>NUCLEOTIDE SEQUENCE [LARGE SCALE GENOMIC DNA]</scope>
    <source>
        <strain evidence="8 10">20a</strain>
    </source>
</reference>
<keyword evidence="3" id="KW-0805">Transcription regulation</keyword>
<keyword evidence="1" id="KW-0677">Repeat</keyword>
<dbReference type="InterPro" id="IPR050661">
    <property type="entry name" value="BglG_antiterminators"/>
</dbReference>
<reference evidence="9 11" key="2">
    <citation type="submission" date="2019-08" db="EMBL/GenBank/DDBJ databases">
        <title>Bacillus genomes from the desert of Cuatro Cienegas, Coahuila.</title>
        <authorList>
            <person name="Olmedo-Alvarez G."/>
        </authorList>
    </citation>
    <scope>NUCLEOTIDE SEQUENCE [LARGE SCALE GENOMIC DNA]</scope>
    <source>
        <strain evidence="9 11">CH88_3T</strain>
    </source>
</reference>
<organism evidence="9 11">
    <name type="scientific">Sutcliffiella horikoshii</name>
    <dbReference type="NCBI Taxonomy" id="79883"/>
    <lineage>
        <taxon>Bacteria</taxon>
        <taxon>Bacillati</taxon>
        <taxon>Bacillota</taxon>
        <taxon>Bacilli</taxon>
        <taxon>Bacillales</taxon>
        <taxon>Bacillaceae</taxon>
        <taxon>Sutcliffiella</taxon>
    </lineage>
</organism>
<dbReference type="SUPFAM" id="SSF50151">
    <property type="entry name" value="SacY-like RNA-binding domain"/>
    <property type="match status" value="1"/>
</dbReference>
<evidence type="ECO:0000256" key="2">
    <source>
        <dbReference type="ARBA" id="ARBA00022884"/>
    </source>
</evidence>
<feature type="domain" description="PRD" evidence="7">
    <location>
        <begin position="62"/>
        <end position="167"/>
    </location>
</feature>
<dbReference type="Proteomes" id="UP000195573">
    <property type="component" value="Chromosome"/>
</dbReference>
<comment type="similarity">
    <text evidence="6">Belongs to the transcriptional antiterminator BglG family.</text>
</comment>
<dbReference type="InterPro" id="IPR001550">
    <property type="entry name" value="Transcrpt_antitermin_CS"/>
</dbReference>
<evidence type="ECO:0000313" key="9">
    <source>
        <dbReference type="EMBL" id="TYS59730.1"/>
    </source>
</evidence>
<evidence type="ECO:0000256" key="6">
    <source>
        <dbReference type="ARBA" id="ARBA00038510"/>
    </source>
</evidence>
<keyword evidence="4" id="KW-0010">Activator</keyword>
<dbReference type="InterPro" id="IPR036634">
    <property type="entry name" value="PRD_sf"/>
</dbReference>
<accession>A0A1Y0CSJ1</accession>
<evidence type="ECO:0000256" key="5">
    <source>
        <dbReference type="ARBA" id="ARBA00023163"/>
    </source>
</evidence>
<keyword evidence="2" id="KW-0694">RNA-binding</keyword>
<dbReference type="PANTHER" id="PTHR30185">
    <property type="entry name" value="CRYPTIC BETA-GLUCOSIDE BGL OPERON ANTITERMINATOR"/>
    <property type="match status" value="1"/>
</dbReference>
<evidence type="ECO:0000256" key="4">
    <source>
        <dbReference type="ARBA" id="ARBA00023159"/>
    </source>
</evidence>
<dbReference type="EMBL" id="VTEU01000002">
    <property type="protein sequence ID" value="TYS59730.1"/>
    <property type="molecule type" value="Genomic_DNA"/>
</dbReference>
<dbReference type="GeneID" id="96740843"/>
<evidence type="ECO:0000256" key="3">
    <source>
        <dbReference type="ARBA" id="ARBA00023015"/>
    </source>
</evidence>
<keyword evidence="5" id="KW-0804">Transcription</keyword>
<keyword evidence="10" id="KW-1185">Reference proteome</keyword>
<dbReference type="KEGG" id="bhk:B4U37_20810"/>
<dbReference type="InterPro" id="IPR036650">
    <property type="entry name" value="CAT_RNA-bd_dom_sf"/>
</dbReference>
<dbReference type="AlphaFoldDB" id="A0A1Y0CSJ1"/>
<dbReference type="Pfam" id="PF03123">
    <property type="entry name" value="CAT_RBD"/>
    <property type="match status" value="1"/>
</dbReference>
<gene>
    <name evidence="8" type="ORF">B4U37_20810</name>
    <name evidence="9" type="ORF">FZC74_06135</name>
</gene>